<organism evidence="2 3">
    <name type="scientific">Fragilariopsis cylindrus CCMP1102</name>
    <dbReference type="NCBI Taxonomy" id="635003"/>
    <lineage>
        <taxon>Eukaryota</taxon>
        <taxon>Sar</taxon>
        <taxon>Stramenopiles</taxon>
        <taxon>Ochrophyta</taxon>
        <taxon>Bacillariophyta</taxon>
        <taxon>Bacillariophyceae</taxon>
        <taxon>Bacillariophycidae</taxon>
        <taxon>Bacillariales</taxon>
        <taxon>Bacillariaceae</taxon>
        <taxon>Fragilariopsis</taxon>
    </lineage>
</organism>
<accession>A0A1E7F290</accession>
<protein>
    <submittedName>
        <fullName evidence="2">Uncharacterized protein</fullName>
    </submittedName>
</protein>
<dbReference type="CDD" id="cd09272">
    <property type="entry name" value="RNase_HI_RT_Ty1"/>
    <property type="match status" value="1"/>
</dbReference>
<keyword evidence="3" id="KW-1185">Reference proteome</keyword>
<evidence type="ECO:0000256" key="1">
    <source>
        <dbReference type="SAM" id="MobiDB-lite"/>
    </source>
</evidence>
<dbReference type="AlphaFoldDB" id="A0A1E7F290"/>
<proteinExistence type="predicted"/>
<evidence type="ECO:0000313" key="2">
    <source>
        <dbReference type="EMBL" id="OEU12249.1"/>
    </source>
</evidence>
<evidence type="ECO:0000313" key="3">
    <source>
        <dbReference type="Proteomes" id="UP000095751"/>
    </source>
</evidence>
<reference evidence="2 3" key="1">
    <citation type="submission" date="2016-09" db="EMBL/GenBank/DDBJ databases">
        <title>Extensive genetic diversity and differential bi-allelic expression allows diatom success in the polar Southern Ocean.</title>
        <authorList>
            <consortium name="DOE Joint Genome Institute"/>
            <person name="Mock T."/>
            <person name="Otillar R.P."/>
            <person name="Strauss J."/>
            <person name="Dupont C."/>
            <person name="Frickenhaus S."/>
            <person name="Maumus F."/>
            <person name="Mcmullan M."/>
            <person name="Sanges R."/>
            <person name="Schmutz J."/>
            <person name="Toseland A."/>
            <person name="Valas R."/>
            <person name="Veluchamy A."/>
            <person name="Ward B.J."/>
            <person name="Allen A."/>
            <person name="Barry K."/>
            <person name="Falciatore A."/>
            <person name="Ferrante M."/>
            <person name="Fortunato A.E."/>
            <person name="Gloeckner G."/>
            <person name="Gruber A."/>
            <person name="Hipkin R."/>
            <person name="Janech M."/>
            <person name="Kroth P."/>
            <person name="Leese F."/>
            <person name="Lindquist E."/>
            <person name="Lyon B.R."/>
            <person name="Martin J."/>
            <person name="Mayer C."/>
            <person name="Parker M."/>
            <person name="Quesneville H."/>
            <person name="Raymond J."/>
            <person name="Uhlig C."/>
            <person name="Valentin K.U."/>
            <person name="Worden A.Z."/>
            <person name="Armbrust E.V."/>
            <person name="Bowler C."/>
            <person name="Green B."/>
            <person name="Moulton V."/>
            <person name="Van Oosterhout C."/>
            <person name="Grigoriev I."/>
        </authorList>
    </citation>
    <scope>NUCLEOTIDE SEQUENCE [LARGE SCALE GENOMIC DNA]</scope>
    <source>
        <strain evidence="2 3">CCMP1102</strain>
    </source>
</reference>
<dbReference type="OrthoDB" id="39557at2759"/>
<dbReference type="KEGG" id="fcy:FRACYDRAFT_244510"/>
<sequence length="251" mass="28677">MGVRSPSRLIAPEIHIALSSKRRVIRDDSDDEFVETKAFKRRVIRDDSDDEFVKTKASKRCDDGKVDDHVEEDNEDIPNKSPDHCYGDPVKLTVYADADHAGNNVTRQSVTGILLPISNTPLVWISKRQRTVETSTFGSEMIAPQMAIDLIIGMRYKLQCLGIKVGKRSELLDDRPEDIATDILDVLTPYQHYTQPTPKTRSPHSDETTNKNLEPSYILLQQETEIFDREHCYNTGLKYTILELHILRIIQ</sequence>
<gene>
    <name evidence="2" type="ORF">FRACYDRAFT_244510</name>
</gene>
<dbReference type="InParanoid" id="A0A1E7F290"/>
<dbReference type="EMBL" id="KV784365">
    <property type="protein sequence ID" value="OEU12249.1"/>
    <property type="molecule type" value="Genomic_DNA"/>
</dbReference>
<name>A0A1E7F290_9STRA</name>
<dbReference type="Proteomes" id="UP000095751">
    <property type="component" value="Unassembled WGS sequence"/>
</dbReference>
<feature type="region of interest" description="Disordered" evidence="1">
    <location>
        <begin position="63"/>
        <end position="83"/>
    </location>
</feature>
<feature type="region of interest" description="Disordered" evidence="1">
    <location>
        <begin position="193"/>
        <end position="213"/>
    </location>
</feature>